<dbReference type="PROSITE" id="PS00107">
    <property type="entry name" value="PROTEIN_KINASE_ATP"/>
    <property type="match status" value="1"/>
</dbReference>
<dbReference type="KEGG" id="mgl:MGL_0039"/>
<feature type="compositionally biased region" description="Polar residues" evidence="9">
    <location>
        <begin position="545"/>
        <end position="562"/>
    </location>
</feature>
<comment type="activity regulation">
    <text evidence="8">Activated by threonine and tyrosine phosphorylation.</text>
</comment>
<dbReference type="InterPro" id="IPR017441">
    <property type="entry name" value="Protein_kinase_ATP_BS"/>
</dbReference>
<evidence type="ECO:0000256" key="1">
    <source>
        <dbReference type="ARBA" id="ARBA00012411"/>
    </source>
</evidence>
<dbReference type="InterPro" id="IPR000719">
    <property type="entry name" value="Prot_kinase_dom"/>
</dbReference>
<dbReference type="OMA" id="DEVEHIH"/>
<organism evidence="11 12">
    <name type="scientific">Malassezia globosa (strain ATCC MYA-4612 / CBS 7966)</name>
    <name type="common">Dandruff-associated fungus</name>
    <dbReference type="NCBI Taxonomy" id="425265"/>
    <lineage>
        <taxon>Eukaryota</taxon>
        <taxon>Fungi</taxon>
        <taxon>Dikarya</taxon>
        <taxon>Basidiomycota</taxon>
        <taxon>Ustilaginomycotina</taxon>
        <taxon>Malasseziomycetes</taxon>
        <taxon>Malasseziales</taxon>
        <taxon>Malasseziaceae</taxon>
        <taxon>Malassezia</taxon>
    </lineage>
</organism>
<evidence type="ECO:0000256" key="4">
    <source>
        <dbReference type="ARBA" id="ARBA00022741"/>
    </source>
</evidence>
<dbReference type="FunFam" id="1.10.510.10:FF:000624">
    <property type="entry name" value="Mitogen-activated protein kinase"/>
    <property type="match status" value="1"/>
</dbReference>
<dbReference type="PANTHER" id="PTHR24055">
    <property type="entry name" value="MITOGEN-ACTIVATED PROTEIN KINASE"/>
    <property type="match status" value="1"/>
</dbReference>
<comment type="caution">
    <text evidence="11">The sequence shown here is derived from an EMBL/GenBank/DDBJ whole genome shotgun (WGS) entry which is preliminary data.</text>
</comment>
<dbReference type="PROSITE" id="PS01351">
    <property type="entry name" value="MAPK"/>
    <property type="match status" value="1"/>
</dbReference>
<dbReference type="GO" id="GO:0004707">
    <property type="term" value="F:MAP kinase activity"/>
    <property type="evidence" value="ECO:0007669"/>
    <property type="project" value="UniProtKB-EC"/>
</dbReference>
<keyword evidence="4 7" id="KW-0547">Nucleotide-binding</keyword>
<dbReference type="PROSITE" id="PS50011">
    <property type="entry name" value="PROTEIN_KINASE_DOM"/>
    <property type="match status" value="1"/>
</dbReference>
<dbReference type="InterPro" id="IPR008271">
    <property type="entry name" value="Ser/Thr_kinase_AS"/>
</dbReference>
<feature type="binding site" evidence="7">
    <location>
        <position position="80"/>
    </location>
    <ligand>
        <name>ATP</name>
        <dbReference type="ChEBI" id="CHEBI:30616"/>
    </ligand>
</feature>
<keyword evidence="3 8" id="KW-0808">Transferase</keyword>
<dbReference type="STRING" id="425265.A8PRF2"/>
<dbReference type="EC" id="2.7.11.24" evidence="1 8"/>
<dbReference type="VEuPathDB" id="FungiDB:MGL_0039"/>
<comment type="catalytic activity">
    <reaction evidence="8">
        <text>L-threonyl-[protein] + ATP = O-phospho-L-threonyl-[protein] + ADP + H(+)</text>
        <dbReference type="Rhea" id="RHEA:46608"/>
        <dbReference type="Rhea" id="RHEA-COMP:11060"/>
        <dbReference type="Rhea" id="RHEA-COMP:11605"/>
        <dbReference type="ChEBI" id="CHEBI:15378"/>
        <dbReference type="ChEBI" id="CHEBI:30013"/>
        <dbReference type="ChEBI" id="CHEBI:30616"/>
        <dbReference type="ChEBI" id="CHEBI:61977"/>
        <dbReference type="ChEBI" id="CHEBI:456216"/>
        <dbReference type="EC" id="2.7.11.24"/>
    </reaction>
</comment>
<dbReference type="SMART" id="SM00220">
    <property type="entry name" value="S_TKc"/>
    <property type="match status" value="1"/>
</dbReference>
<feature type="region of interest" description="Disordered" evidence="9">
    <location>
        <begin position="544"/>
        <end position="571"/>
    </location>
</feature>
<dbReference type="GO" id="GO:0005524">
    <property type="term" value="F:ATP binding"/>
    <property type="evidence" value="ECO:0007669"/>
    <property type="project" value="UniProtKB-UniRule"/>
</dbReference>
<dbReference type="AlphaFoldDB" id="A8PRF2"/>
<feature type="region of interest" description="Disordered" evidence="9">
    <location>
        <begin position="491"/>
        <end position="517"/>
    </location>
</feature>
<dbReference type="OrthoDB" id="192887at2759"/>
<dbReference type="EMBL" id="AAYY01000001">
    <property type="protein sequence ID" value="EDP45050.1"/>
    <property type="molecule type" value="Genomic_DNA"/>
</dbReference>
<dbReference type="GeneID" id="5856570"/>
<evidence type="ECO:0000259" key="10">
    <source>
        <dbReference type="PROSITE" id="PS50011"/>
    </source>
</evidence>
<evidence type="ECO:0000256" key="7">
    <source>
        <dbReference type="PROSITE-ProRule" id="PRU10141"/>
    </source>
</evidence>
<dbReference type="Gene3D" id="1.10.510.10">
    <property type="entry name" value="Transferase(Phosphotransferase) domain 1"/>
    <property type="match status" value="1"/>
</dbReference>
<dbReference type="InParanoid" id="A8PRF2"/>
<comment type="cofactor">
    <cofactor evidence="8">
        <name>Mg(2+)</name>
        <dbReference type="ChEBI" id="CHEBI:18420"/>
    </cofactor>
</comment>
<dbReference type="Pfam" id="PF00069">
    <property type="entry name" value="Pkinase"/>
    <property type="match status" value="2"/>
</dbReference>
<dbReference type="InterPro" id="IPR011009">
    <property type="entry name" value="Kinase-like_dom_sf"/>
</dbReference>
<protein>
    <recommendedName>
        <fullName evidence="1 8">Mitogen-activated protein kinase</fullName>
        <ecNumber evidence="1 8">2.7.11.24</ecNumber>
    </recommendedName>
</protein>
<gene>
    <name evidence="11" type="ORF">MGL_0039</name>
</gene>
<feature type="domain" description="Protein kinase" evidence="10">
    <location>
        <begin position="50"/>
        <end position="424"/>
    </location>
</feature>
<evidence type="ECO:0000256" key="9">
    <source>
        <dbReference type="SAM" id="MobiDB-lite"/>
    </source>
</evidence>
<evidence type="ECO:0000256" key="2">
    <source>
        <dbReference type="ARBA" id="ARBA00022527"/>
    </source>
</evidence>
<name>A8PRF2_MALGO</name>
<keyword evidence="8" id="KW-0460">Magnesium</keyword>
<keyword evidence="6 7" id="KW-0067">ATP-binding</keyword>
<reference evidence="11 12" key="1">
    <citation type="journal article" date="2007" name="Proc. Natl. Acad. Sci. U.S.A.">
        <title>Dandruff-associated Malassezia genomes reveal convergent and divergent virulence traits shared with plant and human fungal pathogens.</title>
        <authorList>
            <person name="Xu J."/>
            <person name="Saunders C.W."/>
            <person name="Hu P."/>
            <person name="Grant R.A."/>
            <person name="Boekhout T."/>
            <person name="Kuramae E.E."/>
            <person name="Kronstad J.W."/>
            <person name="Deangelis Y.M."/>
            <person name="Reeder N.L."/>
            <person name="Johnstone K.R."/>
            <person name="Leland M."/>
            <person name="Fieno A.M."/>
            <person name="Begley W.M."/>
            <person name="Sun Y."/>
            <person name="Lacey M.P."/>
            <person name="Chaudhary T."/>
            <person name="Keough T."/>
            <person name="Chu L."/>
            <person name="Sears R."/>
            <person name="Yuan B."/>
            <person name="Dawson T.L.Jr."/>
        </authorList>
    </citation>
    <scope>NUCLEOTIDE SEQUENCE [LARGE SCALE GENOMIC DNA]</scope>
    <source>
        <strain evidence="12">ATCC MYA-4612 / CBS 7966</strain>
    </source>
</reference>
<feature type="compositionally biased region" description="Basic and acidic residues" evidence="9">
    <location>
        <begin position="494"/>
        <end position="505"/>
    </location>
</feature>
<keyword evidence="5 8" id="KW-0418">Kinase</keyword>
<evidence type="ECO:0000256" key="3">
    <source>
        <dbReference type="ARBA" id="ARBA00022679"/>
    </source>
</evidence>
<evidence type="ECO:0000313" key="11">
    <source>
        <dbReference type="EMBL" id="EDP45050.1"/>
    </source>
</evidence>
<dbReference type="Gene3D" id="3.30.200.20">
    <property type="entry name" value="Phosphorylase Kinase, domain 1"/>
    <property type="match status" value="1"/>
</dbReference>
<dbReference type="RefSeq" id="XP_001732264.1">
    <property type="nucleotide sequence ID" value="XM_001732212.1"/>
</dbReference>
<evidence type="ECO:0000256" key="5">
    <source>
        <dbReference type="ARBA" id="ARBA00022777"/>
    </source>
</evidence>
<dbReference type="Proteomes" id="UP000008837">
    <property type="component" value="Unassembled WGS sequence"/>
</dbReference>
<dbReference type="CDD" id="cd07834">
    <property type="entry name" value="STKc_MAPK"/>
    <property type="match status" value="1"/>
</dbReference>
<sequence>MSEQPGPHVETLSWSRYSQKDHPLHFHNLAKRGYHSFQCYQVPFHVKKRYSLVRELGIGSYGCVALAYDSETSRHVAIKKMSRFFGREVLTRRVLREVASLRHLMNCPYVVDVIEFDVTFIEFNEVYLILSACDADLFQIIRSDQDLTEAHIKYFLVQLLRAVHHLHSAHIVHRDLKPGNLLVNADCTLCLCDFGMSRAFDSDNTEFLESLARLGDPASWDHSFAHPEVNIRDVFSVNNIEISSPRESTPGTDLSDHKAFMRFFHPGGSDRLPTKLGLPSVETSQPIKFPGAPLTDYVATRWYRAPEVMLCCRGGYGPSMDMWSVGCIFAELLGRTPVFPGTDYVDQLNRIHKVLGNPPEAVLDRIGSDRAKKHMESMGDRNGVAWADIYPDVPEQALDLLSRMLRWDPQKRITAGEALSHPWLRRYREASYSAQKAQAFTRFDEVEHIHTPLEFKLAMEEESLAIARLQSTGHSEDYCSDCYRSSCFPPSSEDDAHAVENDHQTDVPTSASPETPQNTHVAELSDVFVPSALFAPNSAYDLPSGVSSAPESPLHQNALSKQAESRGARRLSDVECRDQKIQRRGYHESTLFGRACAFIGWS</sequence>
<dbReference type="PROSITE" id="PS00108">
    <property type="entry name" value="PROTEIN_KINASE_ST"/>
    <property type="match status" value="1"/>
</dbReference>
<accession>A8PRF2</accession>
<keyword evidence="2 8" id="KW-0723">Serine/threonine-protein kinase</keyword>
<dbReference type="SUPFAM" id="SSF56112">
    <property type="entry name" value="Protein kinase-like (PK-like)"/>
    <property type="match status" value="1"/>
</dbReference>
<dbReference type="InterPro" id="IPR003527">
    <property type="entry name" value="MAP_kinase_CS"/>
</dbReference>
<keyword evidence="12" id="KW-1185">Reference proteome</keyword>
<dbReference type="InterPro" id="IPR050117">
    <property type="entry name" value="MAPK"/>
</dbReference>
<evidence type="ECO:0000256" key="8">
    <source>
        <dbReference type="RuleBase" id="RU361165"/>
    </source>
</evidence>
<comment type="similarity">
    <text evidence="8">Belongs to the protein kinase superfamily. Ser/Thr protein kinase family. MAP kinase subfamily.</text>
</comment>
<feature type="compositionally biased region" description="Polar residues" evidence="9">
    <location>
        <begin position="506"/>
        <end position="517"/>
    </location>
</feature>
<evidence type="ECO:0000313" key="12">
    <source>
        <dbReference type="Proteomes" id="UP000008837"/>
    </source>
</evidence>
<proteinExistence type="inferred from homology"/>
<evidence type="ECO:0000256" key="6">
    <source>
        <dbReference type="ARBA" id="ARBA00022840"/>
    </source>
</evidence>